<organism evidence="1">
    <name type="scientific">marine metagenome</name>
    <dbReference type="NCBI Taxonomy" id="408172"/>
    <lineage>
        <taxon>unclassified sequences</taxon>
        <taxon>metagenomes</taxon>
        <taxon>ecological metagenomes</taxon>
    </lineage>
</organism>
<dbReference type="PANTHER" id="PTHR38787:SF3">
    <property type="entry name" value="REGULATORY P DOMAIN-CONTAINING PROTEIN"/>
    <property type="match status" value="1"/>
</dbReference>
<sequence>MKKLISAFLFPLFIYPQGWNTELIGSLEYSQGLNDIWGYKADNGNEYALVGTETGTSIVRIDDDFFGLVEVGFIPGDNSVWRDVKTHGHYMYIGTEASQGIQVVNIEDPENAELVYTWEGVTNSHNIFQADGYLYVVGASGYHIHILDLSNPAQPVEVGGWTGEYIHDLYVQGDYAYAAGIYSSTMYIIDISDKTNPVTVTSWTYPGSAHACWVTEDGNYLISADETAGGNIKIWDIQDFSNINMISQWTVDGGGDKSVHNVFVRDQYLYASYYVFGLQILDISDPYNPTHAGYYDTYPGSDGLYNGAWGAYPYTESCYTYVSDIEHGLYVVDFIGCNSATAALTYSPNFFGFSVESGQSASGTLSVTNSGETGSVLFYDVSIATPSPFEHGGGGPDGFGHFWGDSDLEPSINYEWIDISSDPNTQQVTFPSNDGGAGSINIGFDFPFYEESFSQCVVNPNGWVGFGEDNTEWSNTQIPSTNAPRPAIFGFWDDLNPVNNNCNDYCSGNVYVNSNPDRFVAWFDQVAGWWSNNPDSYYDFQIVLYPDGKIQLNYREITGTHSATIGIQDGSGTVGLQVAYNSNYIHNNLSVQIIE</sequence>
<reference evidence="1" key="1">
    <citation type="submission" date="2018-05" db="EMBL/GenBank/DDBJ databases">
        <authorList>
            <person name="Lanie J.A."/>
            <person name="Ng W.-L."/>
            <person name="Kazmierczak K.M."/>
            <person name="Andrzejewski T.M."/>
            <person name="Davidsen T.M."/>
            <person name="Wayne K.J."/>
            <person name="Tettelin H."/>
            <person name="Glass J.I."/>
            <person name="Rusch D."/>
            <person name="Podicherti R."/>
            <person name="Tsui H.-C.T."/>
            <person name="Winkler M.E."/>
        </authorList>
    </citation>
    <scope>NUCLEOTIDE SEQUENCE</scope>
</reference>
<evidence type="ECO:0000313" key="1">
    <source>
        <dbReference type="EMBL" id="SVA27071.1"/>
    </source>
</evidence>
<dbReference type="PANTHER" id="PTHR38787">
    <property type="entry name" value="REGULATORY P DOMAIN-CONTAINING PROTEIN"/>
    <property type="match status" value="1"/>
</dbReference>
<dbReference type="InterPro" id="IPR015943">
    <property type="entry name" value="WD40/YVTN_repeat-like_dom_sf"/>
</dbReference>
<dbReference type="AlphaFoldDB" id="A0A381UH87"/>
<dbReference type="EMBL" id="UINC01006362">
    <property type="protein sequence ID" value="SVA27071.1"/>
    <property type="molecule type" value="Genomic_DNA"/>
</dbReference>
<dbReference type="InterPro" id="IPR013211">
    <property type="entry name" value="LVIVD"/>
</dbReference>
<feature type="non-terminal residue" evidence="1">
    <location>
        <position position="595"/>
    </location>
</feature>
<dbReference type="InterPro" id="IPR011044">
    <property type="entry name" value="Quino_amine_DH_bsu"/>
</dbReference>
<proteinExistence type="predicted"/>
<accession>A0A381UH87</accession>
<dbReference type="Gene3D" id="2.130.10.10">
    <property type="entry name" value="YVTN repeat-like/Quinoprotein amine dehydrogenase"/>
    <property type="match status" value="1"/>
</dbReference>
<dbReference type="SUPFAM" id="SSF75011">
    <property type="entry name" value="3-carboxy-cis,cis-mucoante lactonizing enzyme"/>
    <property type="match status" value="1"/>
</dbReference>
<dbReference type="SUPFAM" id="SSF50969">
    <property type="entry name" value="YVTN repeat-like/Quinoprotein amine dehydrogenase"/>
    <property type="match status" value="1"/>
</dbReference>
<dbReference type="NCBIfam" id="TIGR04312">
    <property type="entry name" value="choice_anch_B"/>
    <property type="match status" value="1"/>
</dbReference>
<evidence type="ECO:0008006" key="2">
    <source>
        <dbReference type="Google" id="ProtNLM"/>
    </source>
</evidence>
<name>A0A381UH87_9ZZZZ</name>
<protein>
    <recommendedName>
        <fullName evidence="2">Choice-of-anchor B family protein</fullName>
    </recommendedName>
</protein>
<dbReference type="GO" id="GO:0005576">
    <property type="term" value="C:extracellular region"/>
    <property type="evidence" value="ECO:0007669"/>
    <property type="project" value="TreeGrafter"/>
</dbReference>
<dbReference type="Pfam" id="PF08309">
    <property type="entry name" value="LVIVD"/>
    <property type="match status" value="3"/>
</dbReference>
<dbReference type="InterPro" id="IPR027589">
    <property type="entry name" value="Choice_anch_B"/>
</dbReference>
<gene>
    <name evidence="1" type="ORF">METZ01_LOCUS79925</name>
</gene>